<comment type="subcellular location">
    <subcellularLocation>
        <location evidence="1">Cell membrane</location>
        <topology evidence="1">Multi-pass membrane protein</topology>
    </subcellularLocation>
</comment>
<keyword evidence="6 7" id="KW-0472">Membrane</keyword>
<dbReference type="PROSITE" id="PS50850">
    <property type="entry name" value="MFS"/>
    <property type="match status" value="1"/>
</dbReference>
<evidence type="ECO:0000256" key="1">
    <source>
        <dbReference type="ARBA" id="ARBA00004651"/>
    </source>
</evidence>
<dbReference type="InterPro" id="IPR036259">
    <property type="entry name" value="MFS_trans_sf"/>
</dbReference>
<evidence type="ECO:0000313" key="10">
    <source>
        <dbReference type="Proteomes" id="UP001203004"/>
    </source>
</evidence>
<comment type="caution">
    <text evidence="9">The sequence shown here is derived from an EMBL/GenBank/DDBJ whole genome shotgun (WGS) entry which is preliminary data.</text>
</comment>
<keyword evidence="2" id="KW-0813">Transport</keyword>
<evidence type="ECO:0000256" key="4">
    <source>
        <dbReference type="ARBA" id="ARBA00022692"/>
    </source>
</evidence>
<feature type="transmembrane region" description="Helical" evidence="7">
    <location>
        <begin position="351"/>
        <end position="374"/>
    </location>
</feature>
<dbReference type="InterPro" id="IPR011701">
    <property type="entry name" value="MFS"/>
</dbReference>
<feature type="transmembrane region" description="Helical" evidence="7">
    <location>
        <begin position="288"/>
        <end position="308"/>
    </location>
</feature>
<feature type="transmembrane region" description="Helical" evidence="7">
    <location>
        <begin position="254"/>
        <end position="276"/>
    </location>
</feature>
<protein>
    <submittedName>
        <fullName evidence="9">MFS transporter</fullName>
    </submittedName>
</protein>
<organism evidence="9 10">
    <name type="scientific">Sporolactobacillus mangiferae</name>
    <dbReference type="NCBI Taxonomy" id="2940498"/>
    <lineage>
        <taxon>Bacteria</taxon>
        <taxon>Bacillati</taxon>
        <taxon>Bacillota</taxon>
        <taxon>Bacilli</taxon>
        <taxon>Bacillales</taxon>
        <taxon>Sporolactobacillaceae</taxon>
        <taxon>Sporolactobacillus</taxon>
    </lineage>
</organism>
<gene>
    <name evidence="9" type="ORF">M3N64_08360</name>
</gene>
<dbReference type="PANTHER" id="PTHR23517">
    <property type="entry name" value="RESISTANCE PROTEIN MDTM, PUTATIVE-RELATED-RELATED"/>
    <property type="match status" value="1"/>
</dbReference>
<dbReference type="PANTHER" id="PTHR23517:SF2">
    <property type="entry name" value="MULTIDRUG RESISTANCE PROTEIN MDTH"/>
    <property type="match status" value="1"/>
</dbReference>
<feature type="transmembrane region" description="Helical" evidence="7">
    <location>
        <begin position="165"/>
        <end position="184"/>
    </location>
</feature>
<name>A0ABT0MC96_9BACL</name>
<keyword evidence="10" id="KW-1185">Reference proteome</keyword>
<keyword evidence="3" id="KW-1003">Cell membrane</keyword>
<feature type="transmembrane region" description="Helical" evidence="7">
    <location>
        <begin position="101"/>
        <end position="124"/>
    </location>
</feature>
<dbReference type="Pfam" id="PF07690">
    <property type="entry name" value="MFS_1"/>
    <property type="match status" value="1"/>
</dbReference>
<keyword evidence="4 7" id="KW-0812">Transmembrane</keyword>
<feature type="transmembrane region" description="Helical" evidence="7">
    <location>
        <begin position="12"/>
        <end position="37"/>
    </location>
</feature>
<evidence type="ECO:0000259" key="8">
    <source>
        <dbReference type="PROSITE" id="PS50850"/>
    </source>
</evidence>
<evidence type="ECO:0000256" key="5">
    <source>
        <dbReference type="ARBA" id="ARBA00022989"/>
    </source>
</evidence>
<evidence type="ECO:0000256" key="7">
    <source>
        <dbReference type="SAM" id="Phobius"/>
    </source>
</evidence>
<feature type="transmembrane region" description="Helical" evidence="7">
    <location>
        <begin position="380"/>
        <end position="400"/>
    </location>
</feature>
<keyword evidence="5 7" id="KW-1133">Transmembrane helix</keyword>
<feature type="transmembrane region" description="Helical" evidence="7">
    <location>
        <begin position="314"/>
        <end position="339"/>
    </location>
</feature>
<feature type="transmembrane region" description="Helical" evidence="7">
    <location>
        <begin position="136"/>
        <end position="159"/>
    </location>
</feature>
<reference evidence="9 10" key="1">
    <citation type="submission" date="2022-05" db="EMBL/GenBank/DDBJ databases">
        <title>Sporolactobacillus sp nov CPB3-1, isolated from tree bark (Mangifera indica L.).</title>
        <authorList>
            <person name="Phuengjayaem S."/>
            <person name="Tanasupawat S."/>
        </authorList>
    </citation>
    <scope>NUCLEOTIDE SEQUENCE [LARGE SCALE GENOMIC DNA]</scope>
    <source>
        <strain evidence="9 10">CPB3-1</strain>
    </source>
</reference>
<dbReference type="SUPFAM" id="SSF103473">
    <property type="entry name" value="MFS general substrate transporter"/>
    <property type="match status" value="1"/>
</dbReference>
<feature type="transmembrane region" description="Helical" evidence="7">
    <location>
        <begin position="219"/>
        <end position="242"/>
    </location>
</feature>
<dbReference type="Proteomes" id="UP001203004">
    <property type="component" value="Unassembled WGS sequence"/>
</dbReference>
<accession>A0ABT0MC96</accession>
<dbReference type="EMBL" id="JAMAST010000008">
    <property type="protein sequence ID" value="MCL1631960.1"/>
    <property type="molecule type" value="Genomic_DNA"/>
</dbReference>
<evidence type="ECO:0000313" key="9">
    <source>
        <dbReference type="EMBL" id="MCL1631960.1"/>
    </source>
</evidence>
<feature type="domain" description="Major facilitator superfamily (MFS) profile" evidence="8">
    <location>
        <begin position="1"/>
        <end position="403"/>
    </location>
</feature>
<dbReference type="RefSeq" id="WP_249100980.1">
    <property type="nucleotide sequence ID" value="NZ_JAMAST010000008.1"/>
</dbReference>
<dbReference type="Gene3D" id="1.20.1250.20">
    <property type="entry name" value="MFS general substrate transporter like domains"/>
    <property type="match status" value="1"/>
</dbReference>
<feature type="transmembrane region" description="Helical" evidence="7">
    <location>
        <begin position="43"/>
        <end position="65"/>
    </location>
</feature>
<sequence>MSGIFPSFKKGIWKILFVYTVSLFGTGMSDPYLILYLHHLRGFSFAMAGLIIGIGGVAGTVATPISGLLSDRFGVKPVFLAALVMSALGRIFYAGAFHEEWAIFASLLSGAGAAAAWNALSIILIHAVDQSQKVELFGVAFALQNAGFGLGSALSGFFFQRHGLALFQFIFLLDAATYVCFAFFSNRVIRKWQYPPMPVKRRKINHCSSLHRVMGRQKALFILSCSYLAISTAMTGMAGTLFPQWVTDQAHVSVSVVGQALLANSLVIVIGQWLVLKLVKNLRETIALAASMLLFAGGYSLIFIAGFINVSAGALILIGSFAITAVGETLLFSSLPALANELAARNVQGRYNSAINTAWQMGAIIGPIIAGFMIDRHHSALLLLLFIITLVVLAPIFLCMERYVHRG</sequence>
<dbReference type="InterPro" id="IPR020846">
    <property type="entry name" value="MFS_dom"/>
</dbReference>
<dbReference type="InterPro" id="IPR050171">
    <property type="entry name" value="MFS_Transporters"/>
</dbReference>
<evidence type="ECO:0000256" key="6">
    <source>
        <dbReference type="ARBA" id="ARBA00023136"/>
    </source>
</evidence>
<evidence type="ECO:0000256" key="2">
    <source>
        <dbReference type="ARBA" id="ARBA00022448"/>
    </source>
</evidence>
<evidence type="ECO:0000256" key="3">
    <source>
        <dbReference type="ARBA" id="ARBA00022475"/>
    </source>
</evidence>
<proteinExistence type="predicted"/>